<sequence length="105" mass="11755">MAYSIDLEAIAKELDFDLEDVEMLVDVFLDSAEEGLVELKDAIAQNDLESIFASSHAIKGSAANIKLDEISSLARNIENSARNNNTMDYEKEYNKLKELVESIRV</sequence>
<dbReference type="SMART" id="SM00073">
    <property type="entry name" value="HPT"/>
    <property type="match status" value="1"/>
</dbReference>
<dbReference type="GO" id="GO:0004672">
    <property type="term" value="F:protein kinase activity"/>
    <property type="evidence" value="ECO:0007669"/>
    <property type="project" value="UniProtKB-ARBA"/>
</dbReference>
<dbReference type="AlphaFoldDB" id="A0A5P8NZ99"/>
<dbReference type="GO" id="GO:0000160">
    <property type="term" value="P:phosphorelay signal transduction system"/>
    <property type="evidence" value="ECO:0007669"/>
    <property type="project" value="InterPro"/>
</dbReference>
<feature type="domain" description="HPt" evidence="2">
    <location>
        <begin position="17"/>
        <end position="105"/>
    </location>
</feature>
<gene>
    <name evidence="3" type="ORF">FJR48_03090</name>
</gene>
<dbReference type="KEGG" id="sulg:FJR48_03090"/>
<keyword evidence="1" id="KW-0597">Phosphoprotein</keyword>
<organism evidence="3 4">
    <name type="scientific">Sulfurimonas lithotrophica</name>
    <dbReference type="NCBI Taxonomy" id="2590022"/>
    <lineage>
        <taxon>Bacteria</taxon>
        <taxon>Pseudomonadati</taxon>
        <taxon>Campylobacterota</taxon>
        <taxon>Epsilonproteobacteria</taxon>
        <taxon>Campylobacterales</taxon>
        <taxon>Sulfurimonadaceae</taxon>
        <taxon>Sulfurimonas</taxon>
    </lineage>
</organism>
<dbReference type="EMBL" id="CP043617">
    <property type="protein sequence ID" value="QFR48758.1"/>
    <property type="molecule type" value="Genomic_DNA"/>
</dbReference>
<dbReference type="Proteomes" id="UP000326944">
    <property type="component" value="Chromosome"/>
</dbReference>
<dbReference type="Gene3D" id="1.20.120.160">
    <property type="entry name" value="HPT domain"/>
    <property type="match status" value="1"/>
</dbReference>
<dbReference type="PROSITE" id="PS50894">
    <property type="entry name" value="HPT"/>
    <property type="match status" value="1"/>
</dbReference>
<protein>
    <submittedName>
        <fullName evidence="3">Hpt domain-containing protein</fullName>
    </submittedName>
</protein>
<keyword evidence="4" id="KW-1185">Reference proteome</keyword>
<feature type="modified residue" description="Phosphohistidine" evidence="1">
    <location>
        <position position="56"/>
    </location>
</feature>
<accession>A0A5P8NZ99</accession>
<dbReference type="SUPFAM" id="SSF47226">
    <property type="entry name" value="Histidine-containing phosphotransfer domain, HPT domain"/>
    <property type="match status" value="1"/>
</dbReference>
<dbReference type="OrthoDB" id="5405688at2"/>
<dbReference type="Pfam" id="PF01627">
    <property type="entry name" value="Hpt"/>
    <property type="match status" value="1"/>
</dbReference>
<reference evidence="3 4" key="1">
    <citation type="submission" date="2019-09" db="EMBL/GenBank/DDBJ databases">
        <title>Sulfurimonas gotlandica sp. nov., a chemoautotrophic and psychrotolerant epsilonproteobacterium isolated from a pelagic redoxcline, and an emended description of the genus Sulfurimonas.</title>
        <authorList>
            <person name="Wang S."/>
            <person name="Jiang L."/>
            <person name="Shao S."/>
        </authorList>
    </citation>
    <scope>NUCLEOTIDE SEQUENCE [LARGE SCALE GENOMIC DNA]</scope>
    <source>
        <strain evidence="3 4">GYSZ_1</strain>
    </source>
</reference>
<name>A0A5P8NZ99_9BACT</name>
<dbReference type="InterPro" id="IPR036641">
    <property type="entry name" value="HPT_dom_sf"/>
</dbReference>
<evidence type="ECO:0000256" key="1">
    <source>
        <dbReference type="PROSITE-ProRule" id="PRU00110"/>
    </source>
</evidence>
<dbReference type="InterPro" id="IPR008207">
    <property type="entry name" value="Sig_transdc_His_kin_Hpt_dom"/>
</dbReference>
<evidence type="ECO:0000313" key="4">
    <source>
        <dbReference type="Proteomes" id="UP000326944"/>
    </source>
</evidence>
<evidence type="ECO:0000313" key="3">
    <source>
        <dbReference type="EMBL" id="QFR48758.1"/>
    </source>
</evidence>
<evidence type="ECO:0000259" key="2">
    <source>
        <dbReference type="PROSITE" id="PS50894"/>
    </source>
</evidence>
<dbReference type="RefSeq" id="WP_152306701.1">
    <property type="nucleotide sequence ID" value="NZ_CP043617.1"/>
</dbReference>
<proteinExistence type="predicted"/>